<dbReference type="GO" id="GO:0005615">
    <property type="term" value="C:extracellular space"/>
    <property type="evidence" value="ECO:0007669"/>
    <property type="project" value="TreeGrafter"/>
</dbReference>
<keyword evidence="5" id="KW-0121">Carboxypeptidase</keyword>
<reference evidence="5 6" key="1">
    <citation type="submission" date="2021-06" db="EMBL/GenBank/DDBJ databases">
        <title>Caerostris extrusa draft genome.</title>
        <authorList>
            <person name="Kono N."/>
            <person name="Arakawa K."/>
        </authorList>
    </citation>
    <scope>NUCLEOTIDE SEQUENCE [LARGE SCALE GENOMIC DNA]</scope>
</reference>
<dbReference type="Pfam" id="PF00246">
    <property type="entry name" value="Peptidase_M14"/>
    <property type="match status" value="1"/>
</dbReference>
<dbReference type="PANTHER" id="PTHR11705:SF91">
    <property type="entry name" value="FI01817P-RELATED"/>
    <property type="match status" value="1"/>
</dbReference>
<dbReference type="PANTHER" id="PTHR11705">
    <property type="entry name" value="PROTEASE FAMILY M14 CARBOXYPEPTIDASE A,B"/>
    <property type="match status" value="1"/>
</dbReference>
<evidence type="ECO:0000313" key="6">
    <source>
        <dbReference type="Proteomes" id="UP001054945"/>
    </source>
</evidence>
<gene>
    <name evidence="5" type="primary">Cpa3</name>
    <name evidence="5" type="ORF">CEXT_472301</name>
</gene>
<feature type="active site" description="Proton donor/acceptor" evidence="3">
    <location>
        <position position="85"/>
    </location>
</feature>
<dbReference type="SUPFAM" id="SSF53187">
    <property type="entry name" value="Zn-dependent exopeptidases"/>
    <property type="match status" value="1"/>
</dbReference>
<evidence type="ECO:0000256" key="3">
    <source>
        <dbReference type="PROSITE-ProRule" id="PRU01379"/>
    </source>
</evidence>
<evidence type="ECO:0000313" key="5">
    <source>
        <dbReference type="EMBL" id="GIY00750.1"/>
    </source>
</evidence>
<evidence type="ECO:0000259" key="4">
    <source>
        <dbReference type="PROSITE" id="PS52035"/>
    </source>
</evidence>
<dbReference type="GO" id="GO:0006508">
    <property type="term" value="P:proteolysis"/>
    <property type="evidence" value="ECO:0007669"/>
    <property type="project" value="InterPro"/>
</dbReference>
<keyword evidence="5" id="KW-0378">Hydrolase</keyword>
<sequence>MWMFPYAKSMEIPRNYEEMKRLSEIAVEAIKKVNGSEYRVGPAARVLHAIMNQKYKRKAKTDTASGSSMDYAFDVINVKYAFAVELREANINPLGFIMHEEEIQPLLEETWTGLEACILAMNPYK</sequence>
<comment type="similarity">
    <text evidence="2 3">Belongs to the peptidase M14 family.</text>
</comment>
<dbReference type="InterPro" id="IPR000834">
    <property type="entry name" value="Peptidase_M14"/>
</dbReference>
<proteinExistence type="inferred from homology"/>
<name>A0AAV4PUG9_CAEEX</name>
<evidence type="ECO:0000256" key="1">
    <source>
        <dbReference type="ARBA" id="ARBA00001947"/>
    </source>
</evidence>
<comment type="caution">
    <text evidence="5">The sequence shown here is derived from an EMBL/GenBank/DDBJ whole genome shotgun (WGS) entry which is preliminary data.</text>
</comment>
<keyword evidence="6" id="KW-1185">Reference proteome</keyword>
<dbReference type="GO" id="GO:0004181">
    <property type="term" value="F:metallocarboxypeptidase activity"/>
    <property type="evidence" value="ECO:0007669"/>
    <property type="project" value="InterPro"/>
</dbReference>
<organism evidence="5 6">
    <name type="scientific">Caerostris extrusa</name>
    <name type="common">Bark spider</name>
    <name type="synonym">Caerostris bankana</name>
    <dbReference type="NCBI Taxonomy" id="172846"/>
    <lineage>
        <taxon>Eukaryota</taxon>
        <taxon>Metazoa</taxon>
        <taxon>Ecdysozoa</taxon>
        <taxon>Arthropoda</taxon>
        <taxon>Chelicerata</taxon>
        <taxon>Arachnida</taxon>
        <taxon>Araneae</taxon>
        <taxon>Araneomorphae</taxon>
        <taxon>Entelegynae</taxon>
        <taxon>Araneoidea</taxon>
        <taxon>Araneidae</taxon>
        <taxon>Caerostris</taxon>
    </lineage>
</organism>
<dbReference type="AlphaFoldDB" id="A0AAV4PUG9"/>
<dbReference type="GO" id="GO:0008270">
    <property type="term" value="F:zinc ion binding"/>
    <property type="evidence" value="ECO:0007669"/>
    <property type="project" value="InterPro"/>
</dbReference>
<dbReference type="Gene3D" id="3.40.630.10">
    <property type="entry name" value="Zn peptidases"/>
    <property type="match status" value="1"/>
</dbReference>
<dbReference type="Proteomes" id="UP001054945">
    <property type="component" value="Unassembled WGS sequence"/>
</dbReference>
<protein>
    <submittedName>
        <fullName evidence="5">Mast cell carboxypeptidase A</fullName>
    </submittedName>
</protein>
<comment type="cofactor">
    <cofactor evidence="1">
        <name>Zn(2+)</name>
        <dbReference type="ChEBI" id="CHEBI:29105"/>
    </cofactor>
</comment>
<feature type="domain" description="Peptidase M14" evidence="4">
    <location>
        <begin position="1"/>
        <end position="121"/>
    </location>
</feature>
<evidence type="ECO:0000256" key="2">
    <source>
        <dbReference type="ARBA" id="ARBA00005988"/>
    </source>
</evidence>
<accession>A0AAV4PUG9</accession>
<dbReference type="EMBL" id="BPLR01005222">
    <property type="protein sequence ID" value="GIY00750.1"/>
    <property type="molecule type" value="Genomic_DNA"/>
</dbReference>
<dbReference type="PROSITE" id="PS52035">
    <property type="entry name" value="PEPTIDASE_M14"/>
    <property type="match status" value="1"/>
</dbReference>
<keyword evidence="5" id="KW-0645">Protease</keyword>